<keyword evidence="4" id="KW-0969">Cilium</keyword>
<evidence type="ECO:0000256" key="3">
    <source>
        <dbReference type="SAM" id="Phobius"/>
    </source>
</evidence>
<keyword evidence="4" id="KW-0966">Cell projection</keyword>
<dbReference type="InterPro" id="IPR006135">
    <property type="entry name" value="T3SS_substrate_exporter"/>
</dbReference>
<feature type="transmembrane region" description="Helical" evidence="3">
    <location>
        <begin position="195"/>
        <end position="213"/>
    </location>
</feature>
<feature type="region of interest" description="Disordered" evidence="2">
    <location>
        <begin position="1"/>
        <end position="28"/>
    </location>
</feature>
<feature type="transmembrane region" description="Helical" evidence="3">
    <location>
        <begin position="34"/>
        <end position="54"/>
    </location>
</feature>
<dbReference type="GO" id="GO:0005886">
    <property type="term" value="C:plasma membrane"/>
    <property type="evidence" value="ECO:0007669"/>
    <property type="project" value="TreeGrafter"/>
</dbReference>
<dbReference type="RefSeq" id="WP_109532035.1">
    <property type="nucleotide sequence ID" value="NZ_QEYD01000002.1"/>
</dbReference>
<dbReference type="Proteomes" id="UP000244940">
    <property type="component" value="Unassembled WGS sequence"/>
</dbReference>
<keyword evidence="3" id="KW-0472">Membrane</keyword>
<keyword evidence="5" id="KW-1185">Reference proteome</keyword>
<evidence type="ECO:0000256" key="2">
    <source>
        <dbReference type="SAM" id="MobiDB-lite"/>
    </source>
</evidence>
<dbReference type="Pfam" id="PF01312">
    <property type="entry name" value="Bac_export_2"/>
    <property type="match status" value="1"/>
</dbReference>
<proteinExistence type="inferred from homology"/>
<feature type="compositionally biased region" description="Basic and acidic residues" evidence="2">
    <location>
        <begin position="225"/>
        <end position="243"/>
    </location>
</feature>
<dbReference type="SUPFAM" id="SSF160544">
    <property type="entry name" value="EscU C-terminal domain-like"/>
    <property type="match status" value="1"/>
</dbReference>
<dbReference type="Gene3D" id="3.40.1690.10">
    <property type="entry name" value="secretion proteins EscU"/>
    <property type="match status" value="1"/>
</dbReference>
<dbReference type="PANTHER" id="PTHR30531">
    <property type="entry name" value="FLAGELLAR BIOSYNTHETIC PROTEIN FLHB"/>
    <property type="match status" value="1"/>
</dbReference>
<dbReference type="OrthoDB" id="9807950at2"/>
<dbReference type="AlphaFoldDB" id="A0A2U2CGD7"/>
<feature type="region of interest" description="Disordered" evidence="2">
    <location>
        <begin position="224"/>
        <end position="243"/>
    </location>
</feature>
<dbReference type="GeneID" id="94364077"/>
<sequence>MSGEDDGADKPHEATPRKLDEARRKGDLPRSGDLTAAVAMAGFLCLVLLPGGWVPMKLGELGVSLLDHPDSLGPLLLGGGTALGGTILNAVIAAMAPILIVPGALVIAALIALRGLVFAPEKLQFKAQRISPIANAKNKFGLSGLVEFAKSSIKLAIYCLLLWLFLWARMPDLVITIEQSPGQASVALMRMLAEFMALVVLIMLAIGGLDYLWQVFDHRRKQKMSHQELREDHKQAEGDPHLKQERRARAAGYASNQMIAEVPRAAVVIVNPTHYAVALAWAPGSAGAPVCVAKGTDDTAARIREVAREAGVPIHSDPPTARAIFATVPLGAEIAPELYQPVAAAIRFADTMRAKARARGTRRGKRR</sequence>
<evidence type="ECO:0000313" key="4">
    <source>
        <dbReference type="EMBL" id="PWE30957.1"/>
    </source>
</evidence>
<feature type="transmembrane region" description="Helical" evidence="3">
    <location>
        <begin position="98"/>
        <end position="119"/>
    </location>
</feature>
<accession>A0A2U2CGD7</accession>
<keyword evidence="4" id="KW-0282">Flagellum</keyword>
<feature type="compositionally biased region" description="Basic and acidic residues" evidence="2">
    <location>
        <begin position="8"/>
        <end position="28"/>
    </location>
</feature>
<dbReference type="GO" id="GO:0009306">
    <property type="term" value="P:protein secretion"/>
    <property type="evidence" value="ECO:0007669"/>
    <property type="project" value="InterPro"/>
</dbReference>
<comment type="caution">
    <text evidence="4">The sequence shown here is derived from an EMBL/GenBank/DDBJ whole genome shotgun (WGS) entry which is preliminary data.</text>
</comment>
<gene>
    <name evidence="4" type="ORF">C4N9_04170</name>
</gene>
<keyword evidence="3" id="KW-1133">Transmembrane helix</keyword>
<evidence type="ECO:0000256" key="1">
    <source>
        <dbReference type="ARBA" id="ARBA00010690"/>
    </source>
</evidence>
<protein>
    <submittedName>
        <fullName evidence="4">Flagellar biosynthesis protein FlhB</fullName>
    </submittedName>
</protein>
<organism evidence="4 5">
    <name type="scientific">Pararhodobacter marinus</name>
    <dbReference type="NCBI Taxonomy" id="2184063"/>
    <lineage>
        <taxon>Bacteria</taxon>
        <taxon>Pseudomonadati</taxon>
        <taxon>Pseudomonadota</taxon>
        <taxon>Alphaproteobacteria</taxon>
        <taxon>Rhodobacterales</taxon>
        <taxon>Paracoccaceae</taxon>
        <taxon>Pararhodobacter</taxon>
    </lineage>
</organism>
<dbReference type="EMBL" id="QEYD01000002">
    <property type="protein sequence ID" value="PWE30957.1"/>
    <property type="molecule type" value="Genomic_DNA"/>
</dbReference>
<name>A0A2U2CGD7_9RHOB</name>
<keyword evidence="3" id="KW-0812">Transmembrane</keyword>
<dbReference type="PANTHER" id="PTHR30531:SF12">
    <property type="entry name" value="FLAGELLAR BIOSYNTHETIC PROTEIN FLHB"/>
    <property type="match status" value="1"/>
</dbReference>
<evidence type="ECO:0000313" key="5">
    <source>
        <dbReference type="Proteomes" id="UP000244940"/>
    </source>
</evidence>
<dbReference type="PRINTS" id="PR00950">
    <property type="entry name" value="TYPE3IMSPROT"/>
</dbReference>
<comment type="similarity">
    <text evidence="1">Belongs to the type III secretion exporter family.</text>
</comment>
<reference evidence="4 5" key="1">
    <citation type="submission" date="2018-05" db="EMBL/GenBank/DDBJ databases">
        <title>Pararhodobacter marina sp. nov., isolated from deep-sea water of the Indian Ocean.</title>
        <authorList>
            <person name="Lai Q.Sr."/>
            <person name="Liu X."/>
            <person name="Shao Z."/>
        </authorList>
    </citation>
    <scope>NUCLEOTIDE SEQUENCE [LARGE SCALE GENOMIC DNA]</scope>
    <source>
        <strain evidence="4 5">CIC4N-9</strain>
    </source>
</reference>
<dbReference type="InterPro" id="IPR029025">
    <property type="entry name" value="T3SS_substrate_exporter_C"/>
</dbReference>
<feature type="transmembrane region" description="Helical" evidence="3">
    <location>
        <begin position="75"/>
        <end position="92"/>
    </location>
</feature>